<dbReference type="Pfam" id="PF00512">
    <property type="entry name" value="HisKA"/>
    <property type="match status" value="1"/>
</dbReference>
<dbReference type="InterPro" id="IPR001789">
    <property type="entry name" value="Sig_transdc_resp-reg_receiver"/>
</dbReference>
<protein>
    <recommendedName>
        <fullName evidence="2">histidine kinase</fullName>
        <ecNumber evidence="2">2.7.13.3</ecNumber>
    </recommendedName>
</protein>
<keyword evidence="7" id="KW-1133">Transmembrane helix</keyword>
<dbReference type="OrthoDB" id="9809348at2"/>
<feature type="domain" description="Response regulatory" evidence="9">
    <location>
        <begin position="487"/>
        <end position="602"/>
    </location>
</feature>
<comment type="caution">
    <text evidence="10">The sequence shown here is derived from an EMBL/GenBank/DDBJ whole genome shotgun (WGS) entry which is preliminary data.</text>
</comment>
<evidence type="ECO:0000256" key="4">
    <source>
        <dbReference type="ARBA" id="ARBA00022679"/>
    </source>
</evidence>
<keyword evidence="3 6" id="KW-0597">Phosphoprotein</keyword>
<feature type="modified residue" description="4-aspartylphosphate" evidence="6">
    <location>
        <position position="536"/>
    </location>
</feature>
<keyword evidence="7" id="KW-0472">Membrane</keyword>
<comment type="catalytic activity">
    <reaction evidence="1">
        <text>ATP + protein L-histidine = ADP + protein N-phospho-L-histidine.</text>
        <dbReference type="EC" id="2.7.13.3"/>
    </reaction>
</comment>
<dbReference type="EC" id="2.7.13.3" evidence="2"/>
<dbReference type="Gene3D" id="1.10.287.130">
    <property type="match status" value="1"/>
</dbReference>
<name>A0A366HVD9_9BACT</name>
<evidence type="ECO:0000256" key="7">
    <source>
        <dbReference type="SAM" id="Phobius"/>
    </source>
</evidence>
<evidence type="ECO:0000313" key="10">
    <source>
        <dbReference type="EMBL" id="RBP47455.1"/>
    </source>
</evidence>
<dbReference type="InterPro" id="IPR003661">
    <property type="entry name" value="HisK_dim/P_dom"/>
</dbReference>
<dbReference type="Pfam" id="PF02518">
    <property type="entry name" value="HATPase_c"/>
    <property type="match status" value="1"/>
</dbReference>
<dbReference type="GO" id="GO:0000155">
    <property type="term" value="F:phosphorelay sensor kinase activity"/>
    <property type="evidence" value="ECO:0007669"/>
    <property type="project" value="InterPro"/>
</dbReference>
<evidence type="ECO:0000256" key="5">
    <source>
        <dbReference type="ARBA" id="ARBA00022777"/>
    </source>
</evidence>
<evidence type="ECO:0000256" key="6">
    <source>
        <dbReference type="PROSITE-ProRule" id="PRU00169"/>
    </source>
</evidence>
<dbReference type="InterPro" id="IPR007891">
    <property type="entry name" value="CHASE3"/>
</dbReference>
<dbReference type="Gene3D" id="3.40.50.2300">
    <property type="match status" value="1"/>
</dbReference>
<proteinExistence type="predicted"/>
<sequence>MRLRQQTPRSMLVLFAGAMILSAFVLSVIVWVRLNSSVSKRMEVRTVAIEWEKLVSMLKDAETGQRGFLITGDDKHLQPFHAAAGALPAQFQKLTELEALQEDQYGENELLSFQQLTDRRMEELRDTILVRRREGAEAAATLVKQGAGKAIMDEIRLKAGRRMGELDAKVERYNKIMEGDLRWGFYSVAGTSLASFLAGVLAWRLLRESEQQARREERLAIEKRRAEQSDREKSIFLATMSHEIRTPMNAILGFGELMVGEAKTDKERRYAQSIVRSGHSLLQIINDILDLSKIEAGMMEIHATPTDVREQAAFVQQLFNTQANARGVEMRVEIAQDVPHSLMLDSTRLRQVLINLTGNAFKFTEKGRVTLRFGGNREGDTRPLYRLVVEVADTGVGIPPERQAEIFKPFVQAKVKRDAENRGTGLGLAIVRRLADLMRGSVSVQSKVGEGSTFRLDLPGVEISARLPQTSMPEEPAVDFNDLVPSEILVVDDNPVNRELVRGFFDTTHHRIREASDGREALDVLRERRPDVVLMDIRMPVMDGRTALRTLRESKEMDPLPVIAVTASSLAGEEASLRQAFDGFVRKPFSRAQLFRELAQFIPRYKAVNAPQSGLGEVQPTPAWKELIEKLHDLEASSWPVVRDGMVISEVSAFATRLRDLAEKYACPPLDLYASNLITQCQSFSPGELDKLMESFPRVIAKIEERLAAT</sequence>
<dbReference type="InterPro" id="IPR036097">
    <property type="entry name" value="HisK_dim/P_sf"/>
</dbReference>
<keyword evidence="5 10" id="KW-0418">Kinase</keyword>
<gene>
    <name evidence="10" type="ORF">DES53_101252</name>
</gene>
<dbReference type="InterPro" id="IPR003594">
    <property type="entry name" value="HATPase_dom"/>
</dbReference>
<keyword evidence="7" id="KW-0812">Transmembrane</keyword>
<evidence type="ECO:0000259" key="8">
    <source>
        <dbReference type="PROSITE" id="PS50109"/>
    </source>
</evidence>
<dbReference type="Gene3D" id="3.30.565.10">
    <property type="entry name" value="Histidine kinase-like ATPase, C-terminal domain"/>
    <property type="match status" value="1"/>
</dbReference>
<dbReference type="InterPro" id="IPR004358">
    <property type="entry name" value="Sig_transdc_His_kin-like_C"/>
</dbReference>
<dbReference type="CDD" id="cd16922">
    <property type="entry name" value="HATPase_EvgS-ArcB-TorS-like"/>
    <property type="match status" value="1"/>
</dbReference>
<dbReference type="PROSITE" id="PS50110">
    <property type="entry name" value="RESPONSE_REGULATORY"/>
    <property type="match status" value="1"/>
</dbReference>
<evidence type="ECO:0000256" key="3">
    <source>
        <dbReference type="ARBA" id="ARBA00022553"/>
    </source>
</evidence>
<dbReference type="CDD" id="cd00082">
    <property type="entry name" value="HisKA"/>
    <property type="match status" value="1"/>
</dbReference>
<dbReference type="SMART" id="SM00387">
    <property type="entry name" value="HATPase_c"/>
    <property type="match status" value="1"/>
</dbReference>
<dbReference type="SMART" id="SM00448">
    <property type="entry name" value="REC"/>
    <property type="match status" value="1"/>
</dbReference>
<organism evidence="10 11">
    <name type="scientific">Roseimicrobium gellanilyticum</name>
    <dbReference type="NCBI Taxonomy" id="748857"/>
    <lineage>
        <taxon>Bacteria</taxon>
        <taxon>Pseudomonadati</taxon>
        <taxon>Verrucomicrobiota</taxon>
        <taxon>Verrucomicrobiia</taxon>
        <taxon>Verrucomicrobiales</taxon>
        <taxon>Verrucomicrobiaceae</taxon>
        <taxon>Roseimicrobium</taxon>
    </lineage>
</organism>
<keyword evidence="4" id="KW-0808">Transferase</keyword>
<dbReference type="PANTHER" id="PTHR43047">
    <property type="entry name" value="TWO-COMPONENT HISTIDINE PROTEIN KINASE"/>
    <property type="match status" value="1"/>
</dbReference>
<dbReference type="SUPFAM" id="SSF52172">
    <property type="entry name" value="CheY-like"/>
    <property type="match status" value="1"/>
</dbReference>
<keyword evidence="11" id="KW-1185">Reference proteome</keyword>
<dbReference type="Proteomes" id="UP000253426">
    <property type="component" value="Unassembled WGS sequence"/>
</dbReference>
<dbReference type="InterPro" id="IPR011006">
    <property type="entry name" value="CheY-like_superfamily"/>
</dbReference>
<dbReference type="InterPro" id="IPR005467">
    <property type="entry name" value="His_kinase_dom"/>
</dbReference>
<evidence type="ECO:0000259" key="9">
    <source>
        <dbReference type="PROSITE" id="PS50110"/>
    </source>
</evidence>
<feature type="domain" description="Histidine kinase" evidence="8">
    <location>
        <begin position="239"/>
        <end position="462"/>
    </location>
</feature>
<dbReference type="FunFam" id="3.30.565.10:FF:000010">
    <property type="entry name" value="Sensor histidine kinase RcsC"/>
    <property type="match status" value="1"/>
</dbReference>
<dbReference type="CDD" id="cd19410">
    <property type="entry name" value="HK9-like_sensor"/>
    <property type="match status" value="1"/>
</dbReference>
<dbReference type="Pfam" id="PF00072">
    <property type="entry name" value="Response_reg"/>
    <property type="match status" value="1"/>
</dbReference>
<dbReference type="CDD" id="cd17546">
    <property type="entry name" value="REC_hyHK_CKI1_RcsC-like"/>
    <property type="match status" value="1"/>
</dbReference>
<dbReference type="PRINTS" id="PR00344">
    <property type="entry name" value="BCTRLSENSOR"/>
</dbReference>
<accession>A0A366HVD9</accession>
<dbReference type="SUPFAM" id="SSF55874">
    <property type="entry name" value="ATPase domain of HSP90 chaperone/DNA topoisomerase II/histidine kinase"/>
    <property type="match status" value="1"/>
</dbReference>
<dbReference type="InterPro" id="IPR036890">
    <property type="entry name" value="HATPase_C_sf"/>
</dbReference>
<dbReference type="EMBL" id="QNRR01000001">
    <property type="protein sequence ID" value="RBP47455.1"/>
    <property type="molecule type" value="Genomic_DNA"/>
</dbReference>
<dbReference type="PROSITE" id="PS50109">
    <property type="entry name" value="HIS_KIN"/>
    <property type="match status" value="1"/>
</dbReference>
<dbReference type="Pfam" id="PF05227">
    <property type="entry name" value="CHASE3"/>
    <property type="match status" value="1"/>
</dbReference>
<reference evidence="10 11" key="1">
    <citation type="submission" date="2018-06" db="EMBL/GenBank/DDBJ databases">
        <title>Genomic Encyclopedia of Type Strains, Phase IV (KMG-IV): sequencing the most valuable type-strain genomes for metagenomic binning, comparative biology and taxonomic classification.</title>
        <authorList>
            <person name="Goeker M."/>
        </authorList>
    </citation>
    <scope>NUCLEOTIDE SEQUENCE [LARGE SCALE GENOMIC DNA]</scope>
    <source>
        <strain evidence="10 11">DSM 25532</strain>
    </source>
</reference>
<evidence type="ECO:0000256" key="1">
    <source>
        <dbReference type="ARBA" id="ARBA00000085"/>
    </source>
</evidence>
<evidence type="ECO:0000256" key="2">
    <source>
        <dbReference type="ARBA" id="ARBA00012438"/>
    </source>
</evidence>
<feature type="transmembrane region" description="Helical" evidence="7">
    <location>
        <begin position="183"/>
        <end position="206"/>
    </location>
</feature>
<dbReference type="SMART" id="SM00388">
    <property type="entry name" value="HisKA"/>
    <property type="match status" value="1"/>
</dbReference>
<dbReference type="AlphaFoldDB" id="A0A366HVD9"/>
<dbReference type="SUPFAM" id="SSF47384">
    <property type="entry name" value="Homodimeric domain of signal transducing histidine kinase"/>
    <property type="match status" value="1"/>
</dbReference>
<evidence type="ECO:0000313" key="11">
    <source>
        <dbReference type="Proteomes" id="UP000253426"/>
    </source>
</evidence>
<feature type="transmembrane region" description="Helical" evidence="7">
    <location>
        <begin position="12"/>
        <end position="32"/>
    </location>
</feature>